<evidence type="ECO:0000256" key="6">
    <source>
        <dbReference type="SAM" id="Phobius"/>
    </source>
</evidence>
<dbReference type="InterPro" id="IPR050364">
    <property type="entry name" value="Cytochrome_P450_fung"/>
</dbReference>
<proteinExistence type="inferred from homology"/>
<dbReference type="Proteomes" id="UP000256328">
    <property type="component" value="Unassembled WGS sequence"/>
</dbReference>
<dbReference type="SUPFAM" id="SSF48264">
    <property type="entry name" value="Cytochrome P450"/>
    <property type="match status" value="1"/>
</dbReference>
<dbReference type="AlphaFoldDB" id="A0A3D8SH79"/>
<dbReference type="GO" id="GO:0020037">
    <property type="term" value="F:heme binding"/>
    <property type="evidence" value="ECO:0007669"/>
    <property type="project" value="InterPro"/>
</dbReference>
<sequence>MLLPANVEIGAYFDHFSFALILTIIALIILAIYSAKSNVPTIAHLKQVPGQLPFLGNLYSLGGRLQENDATIYSQWAANLGADVFQMRLGDQRTVVANTFASIRDLFVGQANALIDRPYQPGFVDKLGLDISGSPMTESIRRCRMAAMRALGKPQWPGYFHLLEPSSISLVNSLVHKGENGAVPMNIFPYLRQVVFDLTLSLTYGARQVDVEDTFTLSLVTAIREISKVRSSTVRFRDFVPLARIIPEPQSKVIAAEKVRQAHLDVLYSALLKRVAGGENVDCIATSLGADHLTEDEIHGTCKSLLQAAPGTIASAVYQCVAWLCSPEGQRFQPELYQAILDAYDGEKDRAWKMAFREEEVPLVTSLYKETLRFYTVTPFGTPRSTTRDVTYGKAVIPKGTTVIMNAQAGNHDPARYGEDACTFNPRRFLKDHSSLPHLTYGAGSRICPAVAISNRIMSALLIRLILAFKMTETQISTRKPSVDILRFSDVHSSLLCVPKEYDCHFVARDQNWLLRKLDEEHVGL</sequence>
<dbReference type="GO" id="GO:0016705">
    <property type="term" value="F:oxidoreductase activity, acting on paired donors, with incorporation or reduction of molecular oxygen"/>
    <property type="evidence" value="ECO:0007669"/>
    <property type="project" value="InterPro"/>
</dbReference>
<dbReference type="InterPro" id="IPR001128">
    <property type="entry name" value="Cyt_P450"/>
</dbReference>
<dbReference type="InterPro" id="IPR036396">
    <property type="entry name" value="Cyt_P450_sf"/>
</dbReference>
<keyword evidence="4 5" id="KW-0408">Iron</keyword>
<keyword evidence="6" id="KW-0812">Transmembrane</keyword>
<dbReference type="EMBL" id="PDLN01000005">
    <property type="protein sequence ID" value="RDW85531.1"/>
    <property type="molecule type" value="Genomic_DNA"/>
</dbReference>
<evidence type="ECO:0000256" key="4">
    <source>
        <dbReference type="ARBA" id="ARBA00023004"/>
    </source>
</evidence>
<evidence type="ECO:0008006" key="9">
    <source>
        <dbReference type="Google" id="ProtNLM"/>
    </source>
</evidence>
<keyword evidence="8" id="KW-1185">Reference proteome</keyword>
<keyword evidence="5" id="KW-0349">Heme</keyword>
<evidence type="ECO:0000256" key="2">
    <source>
        <dbReference type="ARBA" id="ARBA00022723"/>
    </source>
</evidence>
<evidence type="ECO:0000313" key="7">
    <source>
        <dbReference type="EMBL" id="RDW85531.1"/>
    </source>
</evidence>
<dbReference type="Pfam" id="PF00067">
    <property type="entry name" value="p450"/>
    <property type="match status" value="1"/>
</dbReference>
<evidence type="ECO:0000256" key="5">
    <source>
        <dbReference type="PIRSR" id="PIRSR602401-1"/>
    </source>
</evidence>
<dbReference type="PANTHER" id="PTHR46300">
    <property type="entry name" value="P450, PUTATIVE (EUROFUNG)-RELATED-RELATED"/>
    <property type="match status" value="1"/>
</dbReference>
<evidence type="ECO:0000256" key="3">
    <source>
        <dbReference type="ARBA" id="ARBA00023002"/>
    </source>
</evidence>
<evidence type="ECO:0000313" key="8">
    <source>
        <dbReference type="Proteomes" id="UP000256328"/>
    </source>
</evidence>
<dbReference type="GO" id="GO:0005506">
    <property type="term" value="F:iron ion binding"/>
    <property type="evidence" value="ECO:0007669"/>
    <property type="project" value="InterPro"/>
</dbReference>
<keyword evidence="3" id="KW-0560">Oxidoreductase</keyword>
<dbReference type="PANTHER" id="PTHR46300:SF9">
    <property type="entry name" value="P450, PUTATIVE-RELATED"/>
    <property type="match status" value="1"/>
</dbReference>
<evidence type="ECO:0000256" key="1">
    <source>
        <dbReference type="ARBA" id="ARBA00010617"/>
    </source>
</evidence>
<protein>
    <recommendedName>
        <fullName evidence="9">Cytochrome P450</fullName>
    </recommendedName>
</protein>
<feature type="binding site" description="axial binding residue" evidence="5">
    <location>
        <position position="448"/>
    </location>
    <ligand>
        <name>heme</name>
        <dbReference type="ChEBI" id="CHEBI:30413"/>
    </ligand>
    <ligandPart>
        <name>Fe</name>
        <dbReference type="ChEBI" id="CHEBI:18248"/>
    </ligandPart>
</feature>
<keyword evidence="6" id="KW-0472">Membrane</keyword>
<organism evidence="7 8">
    <name type="scientific">Coleophoma crateriformis</name>
    <dbReference type="NCBI Taxonomy" id="565419"/>
    <lineage>
        <taxon>Eukaryota</taxon>
        <taxon>Fungi</taxon>
        <taxon>Dikarya</taxon>
        <taxon>Ascomycota</taxon>
        <taxon>Pezizomycotina</taxon>
        <taxon>Leotiomycetes</taxon>
        <taxon>Helotiales</taxon>
        <taxon>Dermateaceae</taxon>
        <taxon>Coleophoma</taxon>
    </lineage>
</organism>
<comment type="cofactor">
    <cofactor evidence="5">
        <name>heme</name>
        <dbReference type="ChEBI" id="CHEBI:30413"/>
    </cofactor>
</comment>
<dbReference type="InterPro" id="IPR002401">
    <property type="entry name" value="Cyt_P450_E_grp-I"/>
</dbReference>
<name>A0A3D8SH79_9HELO</name>
<reference evidence="7 8" key="1">
    <citation type="journal article" date="2018" name="IMA Fungus">
        <title>IMA Genome-F 9: Draft genome sequence of Annulohypoxylon stygium, Aspergillus mulundensis, Berkeleyomyces basicola (syn. Thielaviopsis basicola), Ceratocystis smalleyi, two Cercospora beticola strains, Coleophoma cylindrospora, Fusarium fracticaudum, Phialophora cf. hyalina, and Morchella septimelata.</title>
        <authorList>
            <person name="Wingfield B.D."/>
            <person name="Bills G.F."/>
            <person name="Dong Y."/>
            <person name="Huang W."/>
            <person name="Nel W.J."/>
            <person name="Swalarsk-Parry B.S."/>
            <person name="Vaghefi N."/>
            <person name="Wilken P.M."/>
            <person name="An Z."/>
            <person name="de Beer Z.W."/>
            <person name="De Vos L."/>
            <person name="Chen L."/>
            <person name="Duong T.A."/>
            <person name="Gao Y."/>
            <person name="Hammerbacher A."/>
            <person name="Kikkert J.R."/>
            <person name="Li Y."/>
            <person name="Li H."/>
            <person name="Li K."/>
            <person name="Li Q."/>
            <person name="Liu X."/>
            <person name="Ma X."/>
            <person name="Naidoo K."/>
            <person name="Pethybridge S.J."/>
            <person name="Sun J."/>
            <person name="Steenkamp E.T."/>
            <person name="van der Nest M.A."/>
            <person name="van Wyk S."/>
            <person name="Wingfield M.J."/>
            <person name="Xiong C."/>
            <person name="Yue Q."/>
            <person name="Zhang X."/>
        </authorList>
    </citation>
    <scope>NUCLEOTIDE SEQUENCE [LARGE SCALE GENOMIC DNA]</scope>
    <source>
        <strain evidence="7 8">BP5796</strain>
    </source>
</reference>
<dbReference type="PRINTS" id="PR00463">
    <property type="entry name" value="EP450I"/>
</dbReference>
<keyword evidence="6" id="KW-1133">Transmembrane helix</keyword>
<dbReference type="GO" id="GO:0004497">
    <property type="term" value="F:monooxygenase activity"/>
    <property type="evidence" value="ECO:0007669"/>
    <property type="project" value="InterPro"/>
</dbReference>
<keyword evidence="2 5" id="KW-0479">Metal-binding</keyword>
<gene>
    <name evidence="7" type="ORF">BP5796_03856</name>
</gene>
<dbReference type="Gene3D" id="1.10.630.10">
    <property type="entry name" value="Cytochrome P450"/>
    <property type="match status" value="1"/>
</dbReference>
<feature type="transmembrane region" description="Helical" evidence="6">
    <location>
        <begin position="12"/>
        <end position="33"/>
    </location>
</feature>
<comment type="caution">
    <text evidence="7">The sequence shown here is derived from an EMBL/GenBank/DDBJ whole genome shotgun (WGS) entry which is preliminary data.</text>
</comment>
<accession>A0A3D8SH79</accession>
<comment type="similarity">
    <text evidence="1">Belongs to the cytochrome P450 family.</text>
</comment>
<dbReference type="OrthoDB" id="1055148at2759"/>